<name>A0AAV8YLJ6_9CUCU</name>
<dbReference type="Proteomes" id="UP001162162">
    <property type="component" value="Unassembled WGS sequence"/>
</dbReference>
<organism evidence="1 2">
    <name type="scientific">Aromia moschata</name>
    <dbReference type="NCBI Taxonomy" id="1265417"/>
    <lineage>
        <taxon>Eukaryota</taxon>
        <taxon>Metazoa</taxon>
        <taxon>Ecdysozoa</taxon>
        <taxon>Arthropoda</taxon>
        <taxon>Hexapoda</taxon>
        <taxon>Insecta</taxon>
        <taxon>Pterygota</taxon>
        <taxon>Neoptera</taxon>
        <taxon>Endopterygota</taxon>
        <taxon>Coleoptera</taxon>
        <taxon>Polyphaga</taxon>
        <taxon>Cucujiformia</taxon>
        <taxon>Chrysomeloidea</taxon>
        <taxon>Cerambycidae</taxon>
        <taxon>Cerambycinae</taxon>
        <taxon>Callichromatini</taxon>
        <taxon>Aromia</taxon>
    </lineage>
</organism>
<keyword evidence="2" id="KW-1185">Reference proteome</keyword>
<protein>
    <submittedName>
        <fullName evidence="1">Uncharacterized protein</fullName>
    </submittedName>
</protein>
<dbReference type="Gene3D" id="2.70.130.10">
    <property type="entry name" value="Mannose-6-phosphate receptor binding domain"/>
    <property type="match status" value="1"/>
</dbReference>
<reference evidence="1" key="1">
    <citation type="journal article" date="2023" name="Insect Mol. Biol.">
        <title>Genome sequencing provides insights into the evolution of gene families encoding plant cell wall-degrading enzymes in longhorned beetles.</title>
        <authorList>
            <person name="Shin N.R."/>
            <person name="Okamura Y."/>
            <person name="Kirsch R."/>
            <person name="Pauchet Y."/>
        </authorList>
    </citation>
    <scope>NUCLEOTIDE SEQUENCE</scope>
    <source>
        <strain evidence="1">AMC_N1</strain>
    </source>
</reference>
<dbReference type="AlphaFoldDB" id="A0AAV8YLJ6"/>
<proteinExistence type="predicted"/>
<gene>
    <name evidence="1" type="ORF">NQ318_020965</name>
</gene>
<dbReference type="InterPro" id="IPR009011">
    <property type="entry name" value="Man6P_isomerase_rcpt-bd_dom_sf"/>
</dbReference>
<sequence>MYADLSSKGAYFPGVNTLNILWVQNTAPKVPFSDPCNCRAVDNNETLSLDSNSSSFCESNPKKKYRFIVKLSCDDKMKEQSLQEKNKCEYVIHKMTSECSPICTAKIHGLLVDLKPLRKNYLVQSDDKKFSLTICGSNKDCKHENISTCQLTDNVNITTPISDTQTHMGFYNEEKNELSIHGSYKGQRKQVLF</sequence>
<dbReference type="SUPFAM" id="SSF50911">
    <property type="entry name" value="Mannose 6-phosphate receptor domain"/>
    <property type="match status" value="1"/>
</dbReference>
<evidence type="ECO:0000313" key="2">
    <source>
        <dbReference type="Proteomes" id="UP001162162"/>
    </source>
</evidence>
<dbReference type="EMBL" id="JAPWTK010000065">
    <property type="protein sequence ID" value="KAJ8952650.1"/>
    <property type="molecule type" value="Genomic_DNA"/>
</dbReference>
<evidence type="ECO:0000313" key="1">
    <source>
        <dbReference type="EMBL" id="KAJ8952650.1"/>
    </source>
</evidence>
<comment type="caution">
    <text evidence="1">The sequence shown here is derived from an EMBL/GenBank/DDBJ whole genome shotgun (WGS) entry which is preliminary data.</text>
</comment>
<accession>A0AAV8YLJ6</accession>